<dbReference type="OrthoDB" id="9801426at2"/>
<organism evidence="3 4">
    <name type="scientific">Sodalis ligni</name>
    <dbReference type="NCBI Taxonomy" id="2697027"/>
    <lineage>
        <taxon>Bacteria</taxon>
        <taxon>Pseudomonadati</taxon>
        <taxon>Pseudomonadota</taxon>
        <taxon>Gammaproteobacteria</taxon>
        <taxon>Enterobacterales</taxon>
        <taxon>Bruguierivoracaceae</taxon>
        <taxon>Sodalis</taxon>
    </lineage>
</organism>
<feature type="domain" description="Xylose isomerase-like TIM barrel" evidence="2">
    <location>
        <begin position="21"/>
        <end position="249"/>
    </location>
</feature>
<comment type="caution">
    <text evidence="3">The sequence shown here is derived from an EMBL/GenBank/DDBJ whole genome shotgun (WGS) entry which is preliminary data.</text>
</comment>
<keyword evidence="4" id="KW-1185">Reference proteome</keyword>
<dbReference type="Proteomes" id="UP000294555">
    <property type="component" value="Unassembled WGS sequence"/>
</dbReference>
<reference evidence="3 4" key="1">
    <citation type="submission" date="2019-02" db="EMBL/GenBank/DDBJ databases">
        <title>Investigation of anaerobic lignin degradation for improved lignocellulosic biofuels.</title>
        <authorList>
            <person name="Deangelis K."/>
        </authorList>
    </citation>
    <scope>NUCLEOTIDE SEQUENCE [LARGE SCALE GENOMIC DNA]</scope>
    <source>
        <strain evidence="3 4">159R</strain>
    </source>
</reference>
<dbReference type="PANTHER" id="PTHR43489">
    <property type="entry name" value="ISOMERASE"/>
    <property type="match status" value="1"/>
</dbReference>
<dbReference type="GO" id="GO:0016853">
    <property type="term" value="F:isomerase activity"/>
    <property type="evidence" value="ECO:0007669"/>
    <property type="project" value="UniProtKB-KW"/>
</dbReference>
<name>A0A4V2Q3N3_9GAMM</name>
<evidence type="ECO:0000313" key="3">
    <source>
        <dbReference type="EMBL" id="TCL07408.1"/>
    </source>
</evidence>
<evidence type="ECO:0000259" key="2">
    <source>
        <dbReference type="Pfam" id="PF01261"/>
    </source>
</evidence>
<dbReference type="PANTHER" id="PTHR43489:SF7">
    <property type="entry name" value="3-DEHYDRO-D-GULOSIDE 4-EPIMERASE-RELATED"/>
    <property type="match status" value="1"/>
</dbReference>
<proteinExistence type="predicted"/>
<sequence>MRLAISNIAWDVSEDILVAELLHSYKINAIDIAPTKYFPKPALATEQDIKRIKAWWAAKDIKITGMQSLLFGTSGLNVFGSADVQADLLQHLNDVCRIAAGLGAKYLVFGSPKNRDCSGLTEKETIHIALHFFQRLGNIAQSHDVTICIEPNPVCYGANFLTSSTETAKFVKILQHPAVKMQFDVAAITINNEDVRQILDHFKHLIGHIHVSEPDLIPIGDANTDHQSIYNALALSVPELQITIEMLETKRESHLASIERAVKFTTDVYRPDKRSNH</sequence>
<evidence type="ECO:0000313" key="4">
    <source>
        <dbReference type="Proteomes" id="UP000294555"/>
    </source>
</evidence>
<dbReference type="Gene3D" id="3.20.20.150">
    <property type="entry name" value="Divalent-metal-dependent TIM barrel enzymes"/>
    <property type="match status" value="1"/>
</dbReference>
<keyword evidence="1 3" id="KW-0413">Isomerase</keyword>
<dbReference type="AlphaFoldDB" id="A0A4V2Q3N3"/>
<dbReference type="RefSeq" id="WP_132927594.1">
    <property type="nucleotide sequence ID" value="NZ_SJOI01000001.1"/>
</dbReference>
<dbReference type="InterPro" id="IPR036237">
    <property type="entry name" value="Xyl_isomerase-like_sf"/>
</dbReference>
<dbReference type="EMBL" id="SJOI01000001">
    <property type="protein sequence ID" value="TCL07408.1"/>
    <property type="molecule type" value="Genomic_DNA"/>
</dbReference>
<accession>A0A4V2Q3N3</accession>
<dbReference type="InterPro" id="IPR050417">
    <property type="entry name" value="Sugar_Epim/Isomerase"/>
</dbReference>
<dbReference type="Pfam" id="PF01261">
    <property type="entry name" value="AP_endonuc_2"/>
    <property type="match status" value="1"/>
</dbReference>
<gene>
    <name evidence="3" type="ORF">EZJ58_5732</name>
</gene>
<dbReference type="SUPFAM" id="SSF51658">
    <property type="entry name" value="Xylose isomerase-like"/>
    <property type="match status" value="1"/>
</dbReference>
<dbReference type="InterPro" id="IPR013022">
    <property type="entry name" value="Xyl_isomerase-like_TIM-brl"/>
</dbReference>
<evidence type="ECO:0000256" key="1">
    <source>
        <dbReference type="ARBA" id="ARBA00023235"/>
    </source>
</evidence>
<protein>
    <submittedName>
        <fullName evidence="3">Sugar phosphate isomerase/epimerase</fullName>
    </submittedName>
</protein>